<dbReference type="CDD" id="cd09272">
    <property type="entry name" value="RNase_HI_RT_Ty1"/>
    <property type="match status" value="1"/>
</dbReference>
<sequence length="1238" mass="140192">MNSLMQIEKLDDSNYSSWSIQMKSVLIHCDLWHVVCGKTIKPEDATPQQSLEYDTKDEKALAAIMLCVKPSQISHIKLCKTSAEAWAKLKDVNLPRGPARKIMLFKGLLQLRMSDSDKMSDHINRFVEFVEKLAQVDVAIDEQILIIILLSSLPQNYENFVIAIEARDVLPDLESLKIKLLEEGARQQECNKLEINQAEQLLQARANEKNGKEKQNNNWKPNNTNSKKCYNCGLRGHFAVNCKSKKREKRNDKYLLTLENGNVGTNLSRRSWCIDSGATSHLCCEKNMFKTYEKCREKILLPNNKSIEAIGRGDVELVGTDITLTNVLHVTELQNNFISVSKSIESGYSVIFCNNLVKIKSRQNRVVLTAYNRDGLFIFETSIIKCMSAIASEQEAMKWHIRFGHLNIHTLKDMAVNNIVRGLKFDKKGDICCDTCAKSKITVKPFKQGNENRSKNLLEIIHSDLCGPINTPSVGGARYFATFIDDKSRYISVYFLKTKDCVLEAFKDFKTMCENQNGRRIKCLRSDNGREYVNGAFEKFLKENGIRRQLTAPYTPQQNGVAERANRTLVEMARSMLVHAKMNERFWAEAVKTAVYIRNRSATKSLVNTTPYEEWHGIKPTVAHFRTFGSKAVVLNKTHSKKFQPKGRECILIGYSDETKGYRLYSPDMKRVIISRDVIFFENEIVSDDIDECDVMIIKGNDQQCSAKNVCVNEDADLGEGQAQNLHADVNANLYNKVEVNVSSGETQAEEESAVQSDGGEASLEEKRFGRGRPKFVRTGTRKVYNELNVLIDKPVVTPASVTEALSGPNAEEWRLAMKKEYDALIKNQTWEIVELPKGQEAIGSKWVFTIKRDTNGNIQRFKARLVAKGCSQRFGVNYQETFSPVIRYANIRLVLALAVENKLYLHQLDVSSAYLNSDLNDDVYMLQPKCFIDGKRSDKVLKLKKSLYGLKQSGREWNAKLNSVLRSIGFSSCISEPCIYTRHSDDVKSLIAVYVDDLIIGSSDKSVLLNIKYELSKKFEVTDGGPLEHFLGMEFTRDGETGAIQVGQKQYIINLLREYGMENCKCAATPLEPGFQVNCTNSNCRKVDKTEYQSAIGTLIYLAMTTRPDILHSVVKLSQRNNDPHVEHESAVKHIMRYLKGTMDYKLHYTKSYKPVECYVDADWGGDATDRKSFSGFVFVAANCVFSWESKKQSVVALSSTESEYIALSVAAKEASYVKKLLEELGFPHHGPILLYN</sequence>
<dbReference type="Pfam" id="PF25597">
    <property type="entry name" value="SH3_retrovirus"/>
    <property type="match status" value="1"/>
</dbReference>
<evidence type="ECO:0000256" key="1">
    <source>
        <dbReference type="ARBA" id="ARBA00002180"/>
    </source>
</evidence>
<evidence type="ECO:0000256" key="5">
    <source>
        <dbReference type="ARBA" id="ARBA00022723"/>
    </source>
</evidence>
<feature type="non-terminal residue" evidence="22">
    <location>
        <position position="1238"/>
    </location>
</feature>
<dbReference type="GO" id="GO:0004519">
    <property type="term" value="F:endonuclease activity"/>
    <property type="evidence" value="ECO:0007669"/>
    <property type="project" value="UniProtKB-KW"/>
</dbReference>
<dbReference type="GO" id="GO:0006310">
    <property type="term" value="P:DNA recombination"/>
    <property type="evidence" value="ECO:0007669"/>
    <property type="project" value="UniProtKB-KW"/>
</dbReference>
<feature type="region of interest" description="Disordered" evidence="19">
    <location>
        <begin position="745"/>
        <end position="764"/>
    </location>
</feature>
<reference evidence="22" key="1">
    <citation type="submission" date="2013-07" db="EMBL/GenBank/DDBJ databases">
        <authorList>
            <person name="Geib S."/>
        </authorList>
    </citation>
    <scope>NUCLEOTIDE SEQUENCE</scope>
</reference>
<keyword evidence="9" id="KW-0378">Hydrolase</keyword>
<keyword evidence="13" id="KW-0695">RNA-directed DNA polymerase</keyword>
<keyword evidence="7" id="KW-0064">Aspartyl protease</keyword>
<evidence type="ECO:0000256" key="12">
    <source>
        <dbReference type="ARBA" id="ARBA00022908"/>
    </source>
</evidence>
<keyword evidence="15" id="KW-0917">Virion maturation</keyword>
<comment type="function">
    <text evidence="1">The aspartyl protease (PR) mediates the proteolytic cleavages of the Gag and Gag-Pol polyproteins after assembly of the VLP.</text>
</comment>
<dbReference type="Pfam" id="PF13976">
    <property type="entry name" value="gag_pre-integrs"/>
    <property type="match status" value="1"/>
</dbReference>
<dbReference type="InterPro" id="IPR012337">
    <property type="entry name" value="RNaseH-like_sf"/>
</dbReference>
<dbReference type="GO" id="GO:0003964">
    <property type="term" value="F:RNA-directed DNA polymerase activity"/>
    <property type="evidence" value="ECO:0007669"/>
    <property type="project" value="UniProtKB-KW"/>
</dbReference>
<dbReference type="GO" id="GO:0015074">
    <property type="term" value="P:DNA integration"/>
    <property type="evidence" value="ECO:0007669"/>
    <property type="project" value="UniProtKB-KW"/>
</dbReference>
<dbReference type="GO" id="GO:0008270">
    <property type="term" value="F:zinc ion binding"/>
    <property type="evidence" value="ECO:0007669"/>
    <property type="project" value="UniProtKB-KW"/>
</dbReference>
<dbReference type="Pfam" id="PF07727">
    <property type="entry name" value="RVT_2"/>
    <property type="match status" value="1"/>
</dbReference>
<dbReference type="GO" id="GO:0005524">
    <property type="term" value="F:ATP binding"/>
    <property type="evidence" value="ECO:0007669"/>
    <property type="project" value="UniProtKB-KW"/>
</dbReference>
<evidence type="ECO:0000256" key="4">
    <source>
        <dbReference type="ARBA" id="ARBA00022722"/>
    </source>
</evidence>
<reference evidence="22" key="2">
    <citation type="journal article" date="2014" name="BMC Genomics">
        <title>A genomic perspective to assessing quality of mass-reared SIT flies used in Mediterranean fruit fly (Ceratitis capitata) eradication in California.</title>
        <authorList>
            <person name="Calla B."/>
            <person name="Hall B."/>
            <person name="Hou S."/>
            <person name="Geib S.M."/>
        </authorList>
    </citation>
    <scope>NUCLEOTIDE SEQUENCE</scope>
</reference>
<dbReference type="InterPro" id="IPR054722">
    <property type="entry name" value="PolX-like_BBD"/>
</dbReference>
<evidence type="ECO:0000256" key="18">
    <source>
        <dbReference type="PROSITE-ProRule" id="PRU00047"/>
    </source>
</evidence>
<dbReference type="PROSITE" id="PS50994">
    <property type="entry name" value="INTEGRASE"/>
    <property type="match status" value="1"/>
</dbReference>
<evidence type="ECO:0000256" key="15">
    <source>
        <dbReference type="ARBA" id="ARBA00023113"/>
    </source>
</evidence>
<dbReference type="Pfam" id="PF22936">
    <property type="entry name" value="Pol_BBD"/>
    <property type="match status" value="1"/>
</dbReference>
<evidence type="ECO:0000256" key="13">
    <source>
        <dbReference type="ARBA" id="ARBA00022918"/>
    </source>
</evidence>
<evidence type="ECO:0000256" key="6">
    <source>
        <dbReference type="ARBA" id="ARBA00022741"/>
    </source>
</evidence>
<keyword evidence="18" id="KW-0863">Zinc-finger</keyword>
<evidence type="ECO:0000256" key="10">
    <source>
        <dbReference type="ARBA" id="ARBA00022840"/>
    </source>
</evidence>
<evidence type="ECO:0000313" key="22">
    <source>
        <dbReference type="EMBL" id="JAB86557.1"/>
    </source>
</evidence>
<dbReference type="InterPro" id="IPR013103">
    <property type="entry name" value="RVT_2"/>
</dbReference>
<dbReference type="PANTHER" id="PTHR42648:SF11">
    <property type="entry name" value="TRANSPOSON TY4-P GAG-POL POLYPROTEIN"/>
    <property type="match status" value="1"/>
</dbReference>
<dbReference type="GO" id="GO:0042575">
    <property type="term" value="C:DNA polymerase complex"/>
    <property type="evidence" value="ECO:0007669"/>
    <property type="project" value="UniProtKB-ARBA"/>
</dbReference>
<protein>
    <submittedName>
        <fullName evidence="22">Retrovirus-related Pol polyprotein from transposon TNT 1-94</fullName>
    </submittedName>
</protein>
<dbReference type="InterPro" id="IPR057670">
    <property type="entry name" value="SH3_retrovirus"/>
</dbReference>
<dbReference type="Pfam" id="PF00098">
    <property type="entry name" value="zf-CCHC"/>
    <property type="match status" value="1"/>
</dbReference>
<dbReference type="InterPro" id="IPR025724">
    <property type="entry name" value="GAG-pre-integrase_dom"/>
</dbReference>
<evidence type="ECO:0000256" key="19">
    <source>
        <dbReference type="SAM" id="MobiDB-lite"/>
    </source>
</evidence>
<keyword evidence="14" id="KW-0808">Transferase</keyword>
<dbReference type="InterPro" id="IPR043502">
    <property type="entry name" value="DNA/RNA_pol_sf"/>
</dbReference>
<dbReference type="AlphaFoldDB" id="W8AL23"/>
<dbReference type="SMART" id="SM00343">
    <property type="entry name" value="ZnF_C2HC"/>
    <property type="match status" value="1"/>
</dbReference>
<keyword evidence="6" id="KW-0547">Nucleotide-binding</keyword>
<evidence type="ECO:0000256" key="14">
    <source>
        <dbReference type="ARBA" id="ARBA00022932"/>
    </source>
</evidence>
<evidence type="ECO:0000259" key="21">
    <source>
        <dbReference type="PROSITE" id="PS50994"/>
    </source>
</evidence>
<dbReference type="OrthoDB" id="10249572at2759"/>
<dbReference type="InterPro" id="IPR039537">
    <property type="entry name" value="Retrotran_Ty1/copia-like"/>
</dbReference>
<dbReference type="Gene3D" id="3.30.420.10">
    <property type="entry name" value="Ribonuclease H-like superfamily/Ribonuclease H"/>
    <property type="match status" value="1"/>
</dbReference>
<keyword evidence="14" id="KW-0548">Nucleotidyltransferase</keyword>
<keyword evidence="14" id="KW-0239">DNA-directed DNA polymerase</keyword>
<dbReference type="PANTHER" id="PTHR42648">
    <property type="entry name" value="TRANSPOSASE, PUTATIVE-RELATED"/>
    <property type="match status" value="1"/>
</dbReference>
<keyword evidence="2" id="KW-1188">Viral release from host cell</keyword>
<dbReference type="PROSITE" id="PS50158">
    <property type="entry name" value="ZF_CCHC"/>
    <property type="match status" value="1"/>
</dbReference>
<keyword evidence="3" id="KW-0645">Protease</keyword>
<dbReference type="GO" id="GO:0006508">
    <property type="term" value="P:proteolysis"/>
    <property type="evidence" value="ECO:0007669"/>
    <property type="project" value="UniProtKB-KW"/>
</dbReference>
<keyword evidence="16" id="KW-0233">DNA recombination</keyword>
<dbReference type="GO" id="GO:0003676">
    <property type="term" value="F:nucleic acid binding"/>
    <property type="evidence" value="ECO:0007669"/>
    <property type="project" value="InterPro"/>
</dbReference>
<dbReference type="InterPro" id="IPR001878">
    <property type="entry name" value="Znf_CCHC"/>
</dbReference>
<dbReference type="Pfam" id="PF00665">
    <property type="entry name" value="rve"/>
    <property type="match status" value="1"/>
</dbReference>
<keyword evidence="10" id="KW-0067">ATP-binding</keyword>
<evidence type="ECO:0000256" key="9">
    <source>
        <dbReference type="ARBA" id="ARBA00022801"/>
    </source>
</evidence>
<evidence type="ECO:0000256" key="17">
    <source>
        <dbReference type="ARBA" id="ARBA00023268"/>
    </source>
</evidence>
<dbReference type="SUPFAM" id="SSF53098">
    <property type="entry name" value="Ribonuclease H-like"/>
    <property type="match status" value="1"/>
</dbReference>
<feature type="domain" description="CCHC-type" evidence="20">
    <location>
        <begin position="228"/>
        <end position="244"/>
    </location>
</feature>
<name>W8AL23_CERCA</name>
<evidence type="ECO:0000256" key="3">
    <source>
        <dbReference type="ARBA" id="ARBA00022670"/>
    </source>
</evidence>
<keyword evidence="11" id="KW-0460">Magnesium</keyword>
<dbReference type="GO" id="GO:0003887">
    <property type="term" value="F:DNA-directed DNA polymerase activity"/>
    <property type="evidence" value="ECO:0007669"/>
    <property type="project" value="UniProtKB-KW"/>
</dbReference>
<organism evidence="22">
    <name type="scientific">Ceratitis capitata</name>
    <name type="common">Mediterranean fruit fly</name>
    <name type="synonym">Tephritis capitata</name>
    <dbReference type="NCBI Taxonomy" id="7213"/>
    <lineage>
        <taxon>Eukaryota</taxon>
        <taxon>Metazoa</taxon>
        <taxon>Ecdysozoa</taxon>
        <taxon>Arthropoda</taxon>
        <taxon>Hexapoda</taxon>
        <taxon>Insecta</taxon>
        <taxon>Pterygota</taxon>
        <taxon>Neoptera</taxon>
        <taxon>Endopterygota</taxon>
        <taxon>Diptera</taxon>
        <taxon>Brachycera</taxon>
        <taxon>Muscomorpha</taxon>
        <taxon>Tephritoidea</taxon>
        <taxon>Tephritidae</taxon>
        <taxon>Ceratitis</taxon>
        <taxon>Ceratitis</taxon>
    </lineage>
</organism>
<keyword evidence="8" id="KW-0255">Endonuclease</keyword>
<proteinExistence type="evidence at transcript level"/>
<accession>W8AL23</accession>
<dbReference type="Pfam" id="PF14223">
    <property type="entry name" value="Retrotran_gag_2"/>
    <property type="match status" value="1"/>
</dbReference>
<gene>
    <name evidence="22" type="primary">POLX</name>
</gene>
<evidence type="ECO:0000256" key="16">
    <source>
        <dbReference type="ARBA" id="ARBA00023172"/>
    </source>
</evidence>
<keyword evidence="4" id="KW-0540">Nuclease</keyword>
<keyword evidence="18" id="KW-0862">Zinc</keyword>
<evidence type="ECO:0000256" key="8">
    <source>
        <dbReference type="ARBA" id="ARBA00022759"/>
    </source>
</evidence>
<dbReference type="InterPro" id="IPR036397">
    <property type="entry name" value="RNaseH_sf"/>
</dbReference>
<keyword evidence="5" id="KW-0479">Metal-binding</keyword>
<dbReference type="InterPro" id="IPR001584">
    <property type="entry name" value="Integrase_cat-core"/>
</dbReference>
<keyword evidence="17" id="KW-0511">Multifunctional enzyme</keyword>
<evidence type="ECO:0000256" key="2">
    <source>
        <dbReference type="ARBA" id="ARBA00022612"/>
    </source>
</evidence>
<feature type="domain" description="Integrase catalytic" evidence="21">
    <location>
        <begin position="441"/>
        <end position="619"/>
    </location>
</feature>
<dbReference type="EMBL" id="GAMC01019998">
    <property type="protein sequence ID" value="JAB86557.1"/>
    <property type="molecule type" value="mRNA"/>
</dbReference>
<dbReference type="GO" id="GO:0004190">
    <property type="term" value="F:aspartic-type endopeptidase activity"/>
    <property type="evidence" value="ECO:0007669"/>
    <property type="project" value="UniProtKB-KW"/>
</dbReference>
<dbReference type="SUPFAM" id="SSF56672">
    <property type="entry name" value="DNA/RNA polymerases"/>
    <property type="match status" value="1"/>
</dbReference>
<keyword evidence="12" id="KW-0229">DNA integration</keyword>
<evidence type="ECO:0000256" key="7">
    <source>
        <dbReference type="ARBA" id="ARBA00022750"/>
    </source>
</evidence>
<dbReference type="SUPFAM" id="SSF57756">
    <property type="entry name" value="Retrovirus zinc finger-like domains"/>
    <property type="match status" value="1"/>
</dbReference>
<dbReference type="InterPro" id="IPR036875">
    <property type="entry name" value="Znf_CCHC_sf"/>
</dbReference>
<evidence type="ECO:0000256" key="11">
    <source>
        <dbReference type="ARBA" id="ARBA00022842"/>
    </source>
</evidence>
<evidence type="ECO:0000259" key="20">
    <source>
        <dbReference type="PROSITE" id="PS50158"/>
    </source>
</evidence>